<organism evidence="3 4">
    <name type="scientific">Dioscorea cayennensis subsp. rotundata</name>
    <name type="common">White Guinea yam</name>
    <name type="synonym">Dioscorea rotundata</name>
    <dbReference type="NCBI Taxonomy" id="55577"/>
    <lineage>
        <taxon>Eukaryota</taxon>
        <taxon>Viridiplantae</taxon>
        <taxon>Streptophyta</taxon>
        <taxon>Embryophyta</taxon>
        <taxon>Tracheophyta</taxon>
        <taxon>Spermatophyta</taxon>
        <taxon>Magnoliopsida</taxon>
        <taxon>Liliopsida</taxon>
        <taxon>Dioscoreales</taxon>
        <taxon>Dioscoreaceae</taxon>
        <taxon>Dioscorea</taxon>
    </lineage>
</organism>
<dbReference type="Proteomes" id="UP001515500">
    <property type="component" value="Chromosome 12"/>
</dbReference>
<reference evidence="4" key="1">
    <citation type="submission" date="2025-08" db="UniProtKB">
        <authorList>
            <consortium name="RefSeq"/>
        </authorList>
    </citation>
    <scope>IDENTIFICATION</scope>
</reference>
<dbReference type="RefSeq" id="XP_039136248.1">
    <property type="nucleotide sequence ID" value="XM_039280314.1"/>
</dbReference>
<evidence type="ECO:0000256" key="2">
    <source>
        <dbReference type="SAM" id="Phobius"/>
    </source>
</evidence>
<proteinExistence type="predicted"/>
<protein>
    <submittedName>
        <fullName evidence="4">Uncharacterized protein LOC120273639</fullName>
    </submittedName>
</protein>
<name>A0AB40CD56_DIOCR</name>
<feature type="region of interest" description="Disordered" evidence="1">
    <location>
        <begin position="251"/>
        <end position="291"/>
    </location>
</feature>
<accession>A0AB40CD56</accession>
<feature type="transmembrane region" description="Helical" evidence="2">
    <location>
        <begin position="368"/>
        <end position="384"/>
    </location>
</feature>
<dbReference type="AlphaFoldDB" id="A0AB40CD56"/>
<keyword evidence="2" id="KW-1133">Transmembrane helix</keyword>
<keyword evidence="2" id="KW-0472">Membrane</keyword>
<keyword evidence="3" id="KW-1185">Reference proteome</keyword>
<evidence type="ECO:0000256" key="1">
    <source>
        <dbReference type="SAM" id="MobiDB-lite"/>
    </source>
</evidence>
<feature type="compositionally biased region" description="Basic residues" evidence="1">
    <location>
        <begin position="278"/>
        <end position="287"/>
    </location>
</feature>
<feature type="compositionally biased region" description="Polar residues" evidence="1">
    <location>
        <begin position="251"/>
        <end position="269"/>
    </location>
</feature>
<dbReference type="PANTHER" id="PTHR35095">
    <property type="entry name" value="OS05G0143300 PROTEIN"/>
    <property type="match status" value="1"/>
</dbReference>
<keyword evidence="2" id="KW-0812">Transmembrane</keyword>
<sequence>MVEFSLMASAAFSPSMFHQEQGLLCSAVPKDCRALLPGFDKREELLRSSSLQLNGIHPEDQQKSFGQSLEYGHPSRPSSATDKSVLIDVQDSRPDSILFSFGIAEQCTRREKILQFLMSGSNVVEGEGLNISLLSELMGLQTLAISMCPQPLGPGDDFFLHDFSPNGSQTFITPEKQLYCPELLLDFVGDMSRNSKIMVHPDGRVLFMGTGAEMKDLLSIVAELYMAKNRTHGTKQSMLVPYFRRWGKNTKTNNRSLSGLQTHDVTPQKSPEAVKLKPQTKKQRSRKAGNERNIHGKNYFSACESLLTFIADEKVSKTAVHSLKKSGPEITQFLTQLSAGIAGTGLAVLFSVMYQLASQRVPFCITKVLNTGFGFSLVWLSWAVNRLRYTISNVSKNLNKLSPSDDGTQKVEECMKEIFFRALAVMAVVILRFA</sequence>
<evidence type="ECO:0000313" key="3">
    <source>
        <dbReference type="Proteomes" id="UP001515500"/>
    </source>
</evidence>
<dbReference type="PANTHER" id="PTHR35095:SF1">
    <property type="entry name" value="OS05G0143300 PROTEIN"/>
    <property type="match status" value="1"/>
</dbReference>
<gene>
    <name evidence="4" type="primary">LOC120273639</name>
</gene>
<evidence type="ECO:0000313" key="4">
    <source>
        <dbReference type="RefSeq" id="XP_039136248.1"/>
    </source>
</evidence>
<dbReference type="GeneID" id="120273639"/>
<feature type="transmembrane region" description="Helical" evidence="2">
    <location>
        <begin position="333"/>
        <end position="356"/>
    </location>
</feature>